<feature type="compositionally biased region" description="Low complexity" evidence="1">
    <location>
        <begin position="101"/>
        <end position="111"/>
    </location>
</feature>
<evidence type="ECO:0000313" key="3">
    <source>
        <dbReference type="Proteomes" id="UP001153365"/>
    </source>
</evidence>
<dbReference type="Proteomes" id="UP001153365">
    <property type="component" value="Unassembled WGS sequence"/>
</dbReference>
<evidence type="ECO:0000313" key="2">
    <source>
        <dbReference type="EMBL" id="CAH7686249.1"/>
    </source>
</evidence>
<sequence length="213" mass="24574">MDENYEDLYCDDYGYNPASEISGFYSDDEDEGVFVPASEMVPYIDSATIQKEVETTVMPMTRRRALTNDFKVGDDALKNLKSEAGISDVQASSPNSSYNDSELSFSTSLSSQPTAQKQSDSRIHLFWAREHLKRLTLSKIIPGFQPPDHRFNKKSVTHRRSHLIDDFEEFKRMIKLKPRDDQFGISAKVWLHRQKRLENHLKMQPGYNTISEE</sequence>
<dbReference type="AlphaFoldDB" id="A0AAV0BG36"/>
<dbReference type="EMBL" id="CALTRL010005778">
    <property type="protein sequence ID" value="CAH7686249.1"/>
    <property type="molecule type" value="Genomic_DNA"/>
</dbReference>
<feature type="region of interest" description="Disordered" evidence="1">
    <location>
        <begin position="88"/>
        <end position="116"/>
    </location>
</feature>
<protein>
    <submittedName>
        <fullName evidence="2">Uncharacterized protein</fullName>
    </submittedName>
</protein>
<evidence type="ECO:0000256" key="1">
    <source>
        <dbReference type="SAM" id="MobiDB-lite"/>
    </source>
</evidence>
<proteinExistence type="predicted"/>
<reference evidence="2" key="1">
    <citation type="submission" date="2022-06" db="EMBL/GenBank/DDBJ databases">
        <authorList>
            <consortium name="SYNGENTA / RWTH Aachen University"/>
        </authorList>
    </citation>
    <scope>NUCLEOTIDE SEQUENCE</scope>
</reference>
<gene>
    <name evidence="2" type="ORF">PPACK8108_LOCUS20871</name>
</gene>
<organism evidence="2 3">
    <name type="scientific">Phakopsora pachyrhizi</name>
    <name type="common">Asian soybean rust disease fungus</name>
    <dbReference type="NCBI Taxonomy" id="170000"/>
    <lineage>
        <taxon>Eukaryota</taxon>
        <taxon>Fungi</taxon>
        <taxon>Dikarya</taxon>
        <taxon>Basidiomycota</taxon>
        <taxon>Pucciniomycotina</taxon>
        <taxon>Pucciniomycetes</taxon>
        <taxon>Pucciniales</taxon>
        <taxon>Phakopsoraceae</taxon>
        <taxon>Phakopsora</taxon>
    </lineage>
</organism>
<keyword evidence="3" id="KW-1185">Reference proteome</keyword>
<name>A0AAV0BG36_PHAPC</name>
<comment type="caution">
    <text evidence="2">The sequence shown here is derived from an EMBL/GenBank/DDBJ whole genome shotgun (WGS) entry which is preliminary data.</text>
</comment>
<accession>A0AAV0BG36</accession>
<feature type="compositionally biased region" description="Polar residues" evidence="1">
    <location>
        <begin position="89"/>
        <end position="100"/>
    </location>
</feature>